<organism evidence="1 2">
    <name type="scientific">Ladona fulva</name>
    <name type="common">Scarce chaser dragonfly</name>
    <name type="synonym">Libellula fulva</name>
    <dbReference type="NCBI Taxonomy" id="123851"/>
    <lineage>
        <taxon>Eukaryota</taxon>
        <taxon>Metazoa</taxon>
        <taxon>Ecdysozoa</taxon>
        <taxon>Arthropoda</taxon>
        <taxon>Hexapoda</taxon>
        <taxon>Insecta</taxon>
        <taxon>Pterygota</taxon>
        <taxon>Palaeoptera</taxon>
        <taxon>Odonata</taxon>
        <taxon>Epiprocta</taxon>
        <taxon>Anisoptera</taxon>
        <taxon>Libelluloidea</taxon>
        <taxon>Libellulidae</taxon>
        <taxon>Ladona</taxon>
    </lineage>
</organism>
<keyword evidence="2" id="KW-1185">Reference proteome</keyword>
<gene>
    <name evidence="1" type="ORF">J437_LFUL008017</name>
</gene>
<dbReference type="InterPro" id="IPR032053">
    <property type="entry name" value="Ribosomal_mS34"/>
</dbReference>
<accession>A0A8K0P5G7</accession>
<name>A0A8K0P5G7_LADFU</name>
<dbReference type="GO" id="GO:0005739">
    <property type="term" value="C:mitochondrion"/>
    <property type="evidence" value="ECO:0007669"/>
    <property type="project" value="InterPro"/>
</dbReference>
<dbReference type="Proteomes" id="UP000792457">
    <property type="component" value="Unassembled WGS sequence"/>
</dbReference>
<reference evidence="1" key="1">
    <citation type="submission" date="2013-04" db="EMBL/GenBank/DDBJ databases">
        <authorList>
            <person name="Qu J."/>
            <person name="Murali S.C."/>
            <person name="Bandaranaike D."/>
            <person name="Bellair M."/>
            <person name="Blankenburg K."/>
            <person name="Chao H."/>
            <person name="Dinh H."/>
            <person name="Doddapaneni H."/>
            <person name="Downs B."/>
            <person name="Dugan-Rocha S."/>
            <person name="Elkadiri S."/>
            <person name="Gnanaolivu R.D."/>
            <person name="Hernandez B."/>
            <person name="Javaid M."/>
            <person name="Jayaseelan J.C."/>
            <person name="Lee S."/>
            <person name="Li M."/>
            <person name="Ming W."/>
            <person name="Munidasa M."/>
            <person name="Muniz J."/>
            <person name="Nguyen L."/>
            <person name="Ongeri F."/>
            <person name="Osuji N."/>
            <person name="Pu L.-L."/>
            <person name="Puazo M."/>
            <person name="Qu C."/>
            <person name="Quiroz J."/>
            <person name="Raj R."/>
            <person name="Weissenberger G."/>
            <person name="Xin Y."/>
            <person name="Zou X."/>
            <person name="Han Y."/>
            <person name="Richards S."/>
            <person name="Worley K."/>
            <person name="Muzny D."/>
            <person name="Gibbs R."/>
        </authorList>
    </citation>
    <scope>NUCLEOTIDE SEQUENCE</scope>
    <source>
        <strain evidence="1">Sampled in the wild</strain>
    </source>
</reference>
<dbReference type="Pfam" id="PF16053">
    <property type="entry name" value="MRP-S34"/>
    <property type="match status" value="1"/>
</dbReference>
<sequence>MDQKTGIIVLVSKIANPRRCTDYKPITKEKILVQMIKARLHSVSQDKLEKENYTISKDENIVDIITLKEKVRGVIVEENILLLIFSNPHVMDNSEMFSGFQEISGLTANGRKIHVLLLGGKNSKDRCKKAFDEMGGRDTFNRVANIFTIGTSPTGRESSNNKEYPKKFYKRKSILIYGIRRVQVWEEKVFRGRKYPNPIKIFLASYKKDYRLVPKDEEEVYAKETEKYLTLILGV</sequence>
<dbReference type="GO" id="GO:0003735">
    <property type="term" value="F:structural constituent of ribosome"/>
    <property type="evidence" value="ECO:0007669"/>
    <property type="project" value="InterPro"/>
</dbReference>
<evidence type="ECO:0000313" key="2">
    <source>
        <dbReference type="Proteomes" id="UP000792457"/>
    </source>
</evidence>
<evidence type="ECO:0000313" key="1">
    <source>
        <dbReference type="EMBL" id="KAG8233797.1"/>
    </source>
</evidence>
<proteinExistence type="predicted"/>
<dbReference type="EMBL" id="KZ308747">
    <property type="protein sequence ID" value="KAG8233797.1"/>
    <property type="molecule type" value="Genomic_DNA"/>
</dbReference>
<reference evidence="1" key="2">
    <citation type="submission" date="2017-10" db="EMBL/GenBank/DDBJ databases">
        <title>Ladona fulva Genome sequencing and assembly.</title>
        <authorList>
            <person name="Murali S."/>
            <person name="Richards S."/>
            <person name="Bandaranaike D."/>
            <person name="Bellair M."/>
            <person name="Blankenburg K."/>
            <person name="Chao H."/>
            <person name="Dinh H."/>
            <person name="Doddapaneni H."/>
            <person name="Dugan-Rocha S."/>
            <person name="Elkadiri S."/>
            <person name="Gnanaolivu R."/>
            <person name="Hernandez B."/>
            <person name="Skinner E."/>
            <person name="Javaid M."/>
            <person name="Lee S."/>
            <person name="Li M."/>
            <person name="Ming W."/>
            <person name="Munidasa M."/>
            <person name="Muniz J."/>
            <person name="Nguyen L."/>
            <person name="Hughes D."/>
            <person name="Osuji N."/>
            <person name="Pu L.-L."/>
            <person name="Puazo M."/>
            <person name="Qu C."/>
            <person name="Quiroz J."/>
            <person name="Raj R."/>
            <person name="Weissenberger G."/>
            <person name="Xin Y."/>
            <person name="Zou X."/>
            <person name="Han Y."/>
            <person name="Worley K."/>
            <person name="Muzny D."/>
            <person name="Gibbs R."/>
        </authorList>
    </citation>
    <scope>NUCLEOTIDE SEQUENCE</scope>
    <source>
        <strain evidence="1">Sampled in the wild</strain>
    </source>
</reference>
<dbReference type="AlphaFoldDB" id="A0A8K0P5G7"/>
<dbReference type="OrthoDB" id="16434at2759"/>
<protein>
    <submittedName>
        <fullName evidence="1">Uncharacterized protein</fullName>
    </submittedName>
</protein>
<comment type="caution">
    <text evidence="1">The sequence shown here is derived from an EMBL/GenBank/DDBJ whole genome shotgun (WGS) entry which is preliminary data.</text>
</comment>